<comment type="caution">
    <text evidence="1">The sequence shown here is derived from an EMBL/GenBank/DDBJ whole genome shotgun (WGS) entry which is preliminary data.</text>
</comment>
<proteinExistence type="predicted"/>
<dbReference type="Proteomes" id="UP000717585">
    <property type="component" value="Unassembled WGS sequence"/>
</dbReference>
<dbReference type="AlphaFoldDB" id="A0A8J6BZ79"/>
<organism evidence="1 2">
    <name type="scientific">Carpediemonas membranifera</name>
    <dbReference type="NCBI Taxonomy" id="201153"/>
    <lineage>
        <taxon>Eukaryota</taxon>
        <taxon>Metamonada</taxon>
        <taxon>Carpediemonas-like organisms</taxon>
        <taxon>Carpediemonas</taxon>
    </lineage>
</organism>
<evidence type="ECO:0000313" key="1">
    <source>
        <dbReference type="EMBL" id="KAG9395271.1"/>
    </source>
</evidence>
<accession>A0A8J6BZ79</accession>
<name>A0A8J6BZ79_9EUKA</name>
<keyword evidence="2" id="KW-1185">Reference proteome</keyword>
<gene>
    <name evidence="1" type="ORF">J8273_0494</name>
</gene>
<reference evidence="1" key="1">
    <citation type="submission" date="2021-05" db="EMBL/GenBank/DDBJ databases">
        <title>A free-living protist that lacks canonical eukaryotic 1 DNA replication and segregation systems.</title>
        <authorList>
            <person name="Salas-Leiva D.E."/>
            <person name="Tromer E.C."/>
            <person name="Curtis B.A."/>
            <person name="Jerlstrom-Hultqvist J."/>
            <person name="Kolisko M."/>
            <person name="Yi Z."/>
            <person name="Salas-Leiva J.S."/>
            <person name="Gallot-Lavallee L."/>
            <person name="Kops G.J.P.L."/>
            <person name="Archibald J.M."/>
            <person name="Simpson A.G.B."/>
            <person name="Roger A.J."/>
        </authorList>
    </citation>
    <scope>NUCLEOTIDE SEQUENCE</scope>
    <source>
        <strain evidence="1">BICM</strain>
    </source>
</reference>
<dbReference type="EMBL" id="JAHDYR010000012">
    <property type="protein sequence ID" value="KAG9395271.1"/>
    <property type="molecule type" value="Genomic_DNA"/>
</dbReference>
<protein>
    <submittedName>
        <fullName evidence="1">Uncharacterized protein</fullName>
    </submittedName>
</protein>
<sequence length="486" mass="52710">MEERVRDLLASEKYAEAGALFLNDANSAHELVLNEQFDLCGFISSVLSLIDYEELGATISTDIIRFVTAPERVALLIGRVQCALLLAELIHTKDAPGSIIVQYFGMLLLHSILSNDEIAASESWLRNETVHLVFQLAVGPELTKTSVLAHKCAGILLSTRHETQTRTTVLFIVERLLQKGGNVVQLGDIVSYATEPSPAATRIGDFLSTAIIDPTGDVLVDTVLRETVGQLIATRVIPSKHEDTIILTSIEALKAGDGRYLSLLCSATASIPWLEAHAEELDSMAAQLLAVLADNSTPERESHHGRVVEALCDLLVCAGKDTRAAILPAVLTWGSGGERRQLVLHALATSLMRAPTGELGHSVYSRLQHLAGMEQMHSSEILHGLVASSAPGDGRLVGYFFLVSLAMCDVRMLIHINNLIDHLISRSSEPDDSCLQAKYEVVRAVDDGIRRQGIRHEKAADISAYRRTGPYAPAPVAIPQCKTVSQ</sequence>
<evidence type="ECO:0000313" key="2">
    <source>
        <dbReference type="Proteomes" id="UP000717585"/>
    </source>
</evidence>